<proteinExistence type="predicted"/>
<gene>
    <name evidence="1" type="ORF">CDL12_19643</name>
</gene>
<accession>A0A2G9GR72</accession>
<dbReference type="Proteomes" id="UP000231279">
    <property type="component" value="Unassembled WGS sequence"/>
</dbReference>
<dbReference type="EMBL" id="NKXS01003987">
    <property type="protein sequence ID" value="PIN07776.1"/>
    <property type="molecule type" value="Genomic_DNA"/>
</dbReference>
<name>A0A2G9GR72_9LAMI</name>
<keyword evidence="2" id="KW-1185">Reference proteome</keyword>
<sequence>MHTVLCLCIRLRQKELCRRVESLLLSFEPAFWCLHIVAQDQFTADWSSSYYNTDSGKKLQKFSMNAPLHTNCL</sequence>
<reference evidence="2" key="1">
    <citation type="journal article" date="2018" name="Gigascience">
        <title>Genome assembly of the Pink Ipe (Handroanthus impetiginosus, Bignoniaceae), a highly valued, ecologically keystone Neotropical timber forest tree.</title>
        <authorList>
            <person name="Silva-Junior O.B."/>
            <person name="Grattapaglia D."/>
            <person name="Novaes E."/>
            <person name="Collevatti R.G."/>
        </authorList>
    </citation>
    <scope>NUCLEOTIDE SEQUENCE [LARGE SCALE GENOMIC DNA]</scope>
    <source>
        <strain evidence="2">cv. UFG-1</strain>
    </source>
</reference>
<protein>
    <submittedName>
        <fullName evidence="1">Uncharacterized protein</fullName>
    </submittedName>
</protein>
<evidence type="ECO:0000313" key="2">
    <source>
        <dbReference type="Proteomes" id="UP000231279"/>
    </source>
</evidence>
<evidence type="ECO:0000313" key="1">
    <source>
        <dbReference type="EMBL" id="PIN07776.1"/>
    </source>
</evidence>
<dbReference type="AlphaFoldDB" id="A0A2G9GR72"/>
<comment type="caution">
    <text evidence="1">The sequence shown here is derived from an EMBL/GenBank/DDBJ whole genome shotgun (WGS) entry which is preliminary data.</text>
</comment>
<organism evidence="1 2">
    <name type="scientific">Handroanthus impetiginosus</name>
    <dbReference type="NCBI Taxonomy" id="429701"/>
    <lineage>
        <taxon>Eukaryota</taxon>
        <taxon>Viridiplantae</taxon>
        <taxon>Streptophyta</taxon>
        <taxon>Embryophyta</taxon>
        <taxon>Tracheophyta</taxon>
        <taxon>Spermatophyta</taxon>
        <taxon>Magnoliopsida</taxon>
        <taxon>eudicotyledons</taxon>
        <taxon>Gunneridae</taxon>
        <taxon>Pentapetalae</taxon>
        <taxon>asterids</taxon>
        <taxon>lamiids</taxon>
        <taxon>Lamiales</taxon>
        <taxon>Bignoniaceae</taxon>
        <taxon>Crescentiina</taxon>
        <taxon>Tabebuia alliance</taxon>
        <taxon>Handroanthus</taxon>
    </lineage>
</organism>